<accession>A0A9W7LFI2</accession>
<evidence type="ECO:0000313" key="2">
    <source>
        <dbReference type="EMBL" id="GMI47652.1"/>
    </source>
</evidence>
<dbReference type="AlphaFoldDB" id="A0A9W7LFI2"/>
<protein>
    <submittedName>
        <fullName evidence="2">Uncharacterized protein</fullName>
    </submittedName>
</protein>
<keyword evidence="3" id="KW-1185">Reference proteome</keyword>
<feature type="compositionally biased region" description="Low complexity" evidence="1">
    <location>
        <begin position="31"/>
        <end position="53"/>
    </location>
</feature>
<name>A0A9W7LFI2_9STRA</name>
<feature type="region of interest" description="Disordered" evidence="1">
    <location>
        <begin position="246"/>
        <end position="283"/>
    </location>
</feature>
<feature type="compositionally biased region" description="Basic residues" evidence="1">
    <location>
        <begin position="256"/>
        <end position="268"/>
    </location>
</feature>
<sequence length="340" mass="36848">MGKGSRSNEKPKLPPGLVVAQPLGKGDPWGTRTPPNRTRSSTFSSAKSARSTGEGAGTEKKGTGGAGGVRGEGGGKTIGILSPPPPPTFLTPEGEKRRLGGGAKGGQHPLQKLSLEGSSDETMRRYADKIARVNVGELDGERLTNFAELCQLVVKEFADRVGVGVEKSVGGGAGKSGVLMIDGEMQTEAPVEDKEEEVKESEVEVAVEVEVEAEEEAKETPLSPNSKKFKVEHNARIDAFRNESSQLNLLVPGHKGGGKRRKKKGHRERHTEPKEGREEKKIEGRRHSVVDEMEGHQKLIQAVEMVQKHWRGVRSKRIWVDMLEKMMDAEVDLSGLDLST</sequence>
<dbReference type="EMBL" id="BRYA01000353">
    <property type="protein sequence ID" value="GMI47652.1"/>
    <property type="molecule type" value="Genomic_DNA"/>
</dbReference>
<organism evidence="2 3">
    <name type="scientific">Triparma columacea</name>
    <dbReference type="NCBI Taxonomy" id="722753"/>
    <lineage>
        <taxon>Eukaryota</taxon>
        <taxon>Sar</taxon>
        <taxon>Stramenopiles</taxon>
        <taxon>Ochrophyta</taxon>
        <taxon>Bolidophyceae</taxon>
        <taxon>Parmales</taxon>
        <taxon>Triparmaceae</taxon>
        <taxon>Triparma</taxon>
    </lineage>
</organism>
<gene>
    <name evidence="2" type="ORF">TrCOL_g5432</name>
</gene>
<proteinExistence type="predicted"/>
<comment type="caution">
    <text evidence="2">The sequence shown here is derived from an EMBL/GenBank/DDBJ whole genome shotgun (WGS) entry which is preliminary data.</text>
</comment>
<feature type="region of interest" description="Disordered" evidence="1">
    <location>
        <begin position="1"/>
        <end position="119"/>
    </location>
</feature>
<evidence type="ECO:0000313" key="3">
    <source>
        <dbReference type="Proteomes" id="UP001165065"/>
    </source>
</evidence>
<feature type="compositionally biased region" description="Gly residues" evidence="1">
    <location>
        <begin position="63"/>
        <end position="77"/>
    </location>
</feature>
<dbReference type="Proteomes" id="UP001165065">
    <property type="component" value="Unassembled WGS sequence"/>
</dbReference>
<reference evidence="3" key="1">
    <citation type="journal article" date="2023" name="Commun. Biol.">
        <title>Genome analysis of Parmales, the sister group of diatoms, reveals the evolutionary specialization of diatoms from phago-mixotrophs to photoautotrophs.</title>
        <authorList>
            <person name="Ban H."/>
            <person name="Sato S."/>
            <person name="Yoshikawa S."/>
            <person name="Yamada K."/>
            <person name="Nakamura Y."/>
            <person name="Ichinomiya M."/>
            <person name="Sato N."/>
            <person name="Blanc-Mathieu R."/>
            <person name="Endo H."/>
            <person name="Kuwata A."/>
            <person name="Ogata H."/>
        </authorList>
    </citation>
    <scope>NUCLEOTIDE SEQUENCE [LARGE SCALE GENOMIC DNA]</scope>
</reference>
<dbReference type="OrthoDB" id="10659344at2759"/>
<evidence type="ECO:0000256" key="1">
    <source>
        <dbReference type="SAM" id="MobiDB-lite"/>
    </source>
</evidence>
<feature type="compositionally biased region" description="Basic and acidic residues" evidence="1">
    <location>
        <begin position="269"/>
        <end position="283"/>
    </location>
</feature>
<feature type="compositionally biased region" description="Basic and acidic residues" evidence="1">
    <location>
        <begin position="1"/>
        <end position="12"/>
    </location>
</feature>